<proteinExistence type="predicted"/>
<dbReference type="EMBL" id="FTPD01000015">
    <property type="protein sequence ID" value="SIT55528.1"/>
    <property type="molecule type" value="Genomic_DNA"/>
</dbReference>
<gene>
    <name evidence="1" type="ORF">BQ8794_220092</name>
</gene>
<sequence>MDGKGRRVAPDFAHDPSPIDPDFGLLLNERAPRGALPVKIWPVKILAPLAVTAAACRRRP</sequence>
<name>A0A1R3V6L5_9HYPH</name>
<dbReference type="STRING" id="1631249.BQ8794_220092"/>
<dbReference type="Proteomes" id="UP000188388">
    <property type="component" value="Unassembled WGS sequence"/>
</dbReference>
<protein>
    <submittedName>
        <fullName evidence="1">Uncharacterized protein</fullName>
    </submittedName>
</protein>
<keyword evidence="2" id="KW-1185">Reference proteome</keyword>
<dbReference type="AlphaFoldDB" id="A0A1R3V6L5"/>
<reference evidence="2" key="1">
    <citation type="submission" date="2017-01" db="EMBL/GenBank/DDBJ databases">
        <authorList>
            <person name="Brunel B."/>
        </authorList>
    </citation>
    <scope>NUCLEOTIDE SEQUENCE [LARGE SCALE GENOMIC DNA]</scope>
</reference>
<accession>A0A1R3V6L5</accession>
<organism evidence="1 2">
    <name type="scientific">Mesorhizobium prunaredense</name>
    <dbReference type="NCBI Taxonomy" id="1631249"/>
    <lineage>
        <taxon>Bacteria</taxon>
        <taxon>Pseudomonadati</taxon>
        <taxon>Pseudomonadota</taxon>
        <taxon>Alphaproteobacteria</taxon>
        <taxon>Hyphomicrobiales</taxon>
        <taxon>Phyllobacteriaceae</taxon>
        <taxon>Mesorhizobium</taxon>
    </lineage>
</organism>
<evidence type="ECO:0000313" key="1">
    <source>
        <dbReference type="EMBL" id="SIT55528.1"/>
    </source>
</evidence>
<evidence type="ECO:0000313" key="2">
    <source>
        <dbReference type="Proteomes" id="UP000188388"/>
    </source>
</evidence>